<name>A0A9P5XW60_9AGAR</name>
<evidence type="ECO:0000313" key="4">
    <source>
        <dbReference type="EMBL" id="KAF9456815.1"/>
    </source>
</evidence>
<feature type="compositionally biased region" description="Pro residues" evidence="1">
    <location>
        <begin position="122"/>
        <end position="133"/>
    </location>
</feature>
<feature type="region of interest" description="Disordered" evidence="1">
    <location>
        <begin position="1"/>
        <end position="46"/>
    </location>
</feature>
<dbReference type="AlphaFoldDB" id="A0A9P5XW60"/>
<dbReference type="EMBL" id="MU150402">
    <property type="protein sequence ID" value="KAF9456815.1"/>
    <property type="molecule type" value="Genomic_DNA"/>
</dbReference>
<feature type="region of interest" description="Disordered" evidence="1">
    <location>
        <begin position="81"/>
        <end position="137"/>
    </location>
</feature>
<dbReference type="InterPro" id="IPR013320">
    <property type="entry name" value="ConA-like_dom_sf"/>
</dbReference>
<dbReference type="InterPro" id="IPR006594">
    <property type="entry name" value="LisH"/>
</dbReference>
<feature type="compositionally biased region" description="Polar residues" evidence="1">
    <location>
        <begin position="30"/>
        <end position="46"/>
    </location>
</feature>
<dbReference type="Pfam" id="PF10607">
    <property type="entry name" value="CTLH"/>
    <property type="match status" value="1"/>
</dbReference>
<accession>A0A9P5XW60</accession>
<proteinExistence type="predicted"/>
<dbReference type="PROSITE" id="PS50188">
    <property type="entry name" value="B302_SPRY"/>
    <property type="match status" value="1"/>
</dbReference>
<dbReference type="InterPro" id="IPR035782">
    <property type="entry name" value="SPRY_RanBP9/10"/>
</dbReference>
<dbReference type="CDD" id="cd12909">
    <property type="entry name" value="SPRY_RanBP9_10"/>
    <property type="match status" value="1"/>
</dbReference>
<evidence type="ECO:0000256" key="1">
    <source>
        <dbReference type="SAM" id="MobiDB-lite"/>
    </source>
</evidence>
<organism evidence="4 5">
    <name type="scientific">Collybia nuda</name>
    <dbReference type="NCBI Taxonomy" id="64659"/>
    <lineage>
        <taxon>Eukaryota</taxon>
        <taxon>Fungi</taxon>
        <taxon>Dikarya</taxon>
        <taxon>Basidiomycota</taxon>
        <taxon>Agaricomycotina</taxon>
        <taxon>Agaricomycetes</taxon>
        <taxon>Agaricomycetidae</taxon>
        <taxon>Agaricales</taxon>
        <taxon>Tricholomatineae</taxon>
        <taxon>Clitocybaceae</taxon>
        <taxon>Collybia</taxon>
    </lineage>
</organism>
<dbReference type="SMART" id="SM00757">
    <property type="entry name" value="CRA"/>
    <property type="match status" value="1"/>
</dbReference>
<feature type="domain" description="CTLH" evidence="3">
    <location>
        <begin position="434"/>
        <end position="492"/>
    </location>
</feature>
<feature type="compositionally biased region" description="Low complexity" evidence="1">
    <location>
        <begin position="548"/>
        <end position="557"/>
    </location>
</feature>
<dbReference type="SUPFAM" id="SSF49899">
    <property type="entry name" value="Concanavalin A-like lectins/glucanases"/>
    <property type="match status" value="1"/>
</dbReference>
<dbReference type="InterPro" id="IPR003877">
    <property type="entry name" value="SPRY_dom"/>
</dbReference>
<dbReference type="OrthoDB" id="25503at2759"/>
<feature type="region of interest" description="Disordered" evidence="1">
    <location>
        <begin position="401"/>
        <end position="426"/>
    </location>
</feature>
<dbReference type="SMART" id="SM00668">
    <property type="entry name" value="CTLH"/>
    <property type="match status" value="1"/>
</dbReference>
<gene>
    <name evidence="4" type="ORF">BDZ94DRAFT_1285571</name>
</gene>
<dbReference type="InterPro" id="IPR043136">
    <property type="entry name" value="B30.2/SPRY_sf"/>
</dbReference>
<protein>
    <recommendedName>
        <fullName evidence="6">SPRY-domain-containing protein</fullName>
    </recommendedName>
</protein>
<evidence type="ECO:0000313" key="5">
    <source>
        <dbReference type="Proteomes" id="UP000807353"/>
    </source>
</evidence>
<dbReference type="InterPro" id="IPR050618">
    <property type="entry name" value="Ubq-SigPath_Reg"/>
</dbReference>
<dbReference type="InterPro" id="IPR001870">
    <property type="entry name" value="B30.2/SPRY"/>
</dbReference>
<dbReference type="InterPro" id="IPR006595">
    <property type="entry name" value="CTLH_C"/>
</dbReference>
<dbReference type="Proteomes" id="UP000807353">
    <property type="component" value="Unassembled WGS sequence"/>
</dbReference>
<feature type="region of interest" description="Disordered" evidence="1">
    <location>
        <begin position="344"/>
        <end position="365"/>
    </location>
</feature>
<dbReference type="SMART" id="SM00449">
    <property type="entry name" value="SPRY"/>
    <property type="match status" value="1"/>
</dbReference>
<feature type="compositionally biased region" description="Polar residues" evidence="1">
    <location>
        <begin position="529"/>
        <end position="538"/>
    </location>
</feature>
<dbReference type="InterPro" id="IPR024964">
    <property type="entry name" value="CTLH/CRA"/>
</dbReference>
<dbReference type="PROSITE" id="PS50897">
    <property type="entry name" value="CTLH"/>
    <property type="match status" value="1"/>
</dbReference>
<keyword evidence="5" id="KW-1185">Reference proteome</keyword>
<dbReference type="PROSITE" id="PS50896">
    <property type="entry name" value="LISH"/>
    <property type="match status" value="1"/>
</dbReference>
<feature type="domain" description="B30.2/SPRY" evidence="2">
    <location>
        <begin position="123"/>
        <end position="308"/>
    </location>
</feature>
<feature type="compositionally biased region" description="Polar residues" evidence="1">
    <location>
        <begin position="101"/>
        <end position="110"/>
    </location>
</feature>
<evidence type="ECO:0000259" key="2">
    <source>
        <dbReference type="PROSITE" id="PS50188"/>
    </source>
</evidence>
<reference evidence="4" key="1">
    <citation type="submission" date="2020-11" db="EMBL/GenBank/DDBJ databases">
        <authorList>
            <consortium name="DOE Joint Genome Institute"/>
            <person name="Ahrendt S."/>
            <person name="Riley R."/>
            <person name="Andreopoulos W."/>
            <person name="Labutti K."/>
            <person name="Pangilinan J."/>
            <person name="Ruiz-Duenas F.J."/>
            <person name="Barrasa J.M."/>
            <person name="Sanchez-Garcia M."/>
            <person name="Camarero S."/>
            <person name="Miyauchi S."/>
            <person name="Serrano A."/>
            <person name="Linde D."/>
            <person name="Babiker R."/>
            <person name="Drula E."/>
            <person name="Ayuso-Fernandez I."/>
            <person name="Pacheco R."/>
            <person name="Padilla G."/>
            <person name="Ferreira P."/>
            <person name="Barriuso J."/>
            <person name="Kellner H."/>
            <person name="Castanera R."/>
            <person name="Alfaro M."/>
            <person name="Ramirez L."/>
            <person name="Pisabarro A.G."/>
            <person name="Kuo A."/>
            <person name="Tritt A."/>
            <person name="Lipzen A."/>
            <person name="He G."/>
            <person name="Yan M."/>
            <person name="Ng V."/>
            <person name="Cullen D."/>
            <person name="Martin F."/>
            <person name="Rosso M.-N."/>
            <person name="Henrissat B."/>
            <person name="Hibbett D."/>
            <person name="Martinez A.T."/>
            <person name="Grigoriev I.V."/>
        </authorList>
    </citation>
    <scope>NUCLEOTIDE SEQUENCE</scope>
    <source>
        <strain evidence="4">CBS 247.69</strain>
    </source>
</reference>
<feature type="region of interest" description="Disordered" evidence="1">
    <location>
        <begin position="520"/>
        <end position="557"/>
    </location>
</feature>
<dbReference type="PANTHER" id="PTHR12864">
    <property type="entry name" value="RAN BINDING PROTEIN 9-RELATED"/>
    <property type="match status" value="1"/>
</dbReference>
<evidence type="ECO:0008006" key="6">
    <source>
        <dbReference type="Google" id="ProtNLM"/>
    </source>
</evidence>
<evidence type="ECO:0000259" key="3">
    <source>
        <dbReference type="PROSITE" id="PS50897"/>
    </source>
</evidence>
<comment type="caution">
    <text evidence="4">The sequence shown here is derived from an EMBL/GenBank/DDBJ whole genome shotgun (WGS) entry which is preliminary data.</text>
</comment>
<sequence length="679" mass="73848">MRPRPVSTYEPRIVRAGTDPSRNIDAVCPPSSSTSSVAGGRATSTQRQILSQTVPTLPSPSVSFARPAYLEHSALRHMLQTDAPPALPPSRKVEAAADAHSYTTAMSPTTDSDDESNVSPPRELPSAPPPPPISQDQVLKLPTRWSEQFRHSLLSVSDDGRDLTYHGTSCSGDRDAAAARTINPIPAACGVYYYEVTILSKGQKGFAGRDVKLSRLPGWEPNSWGYHGDDGFSFSAERAGTPYGPTFGTGDVIGCGIDFTTHKAFFTKNGSFIGAVFDNISKDTNVYPSVGLRHAGEAIRVNFGHEPFKYDIDFHVQQQRNLTWANILSTPLDSSLLEGRPIKQETDSKDGISISNNRPKVPLSDGETKSVINKLILSYLAHHGYAKTVRSFQKQQTAFTGDVPQLPTTSSDSDIHMSTAPSGESSSLIHIEDDIERRTKIVNAVLSGDIDTAMTDTKAHHPAVLEAEEGLILFKLRCRKFVELILDAAAYKKQMKNRREDSVIEEMDGIDDDVMGMDVDEEGPPPQFPTNGYGSSSIPIRGTKRRGSTTTSERGWSGNSTAQYEAALNQAISYGQSLSTDYKNDSRSEVRQIFKRTFAIVAWEDPMAAGGVVSEVVGQEARNALANELNQAILKSQGRPSHPVLETMYRHTATCVVQLGLLGVGSAAFADMPREFLEG</sequence>
<dbReference type="InterPro" id="IPR013144">
    <property type="entry name" value="CRA_dom"/>
</dbReference>
<dbReference type="Pfam" id="PF00622">
    <property type="entry name" value="SPRY"/>
    <property type="match status" value="1"/>
</dbReference>
<dbReference type="Gene3D" id="2.60.120.920">
    <property type="match status" value="1"/>
</dbReference>